<dbReference type="Gene3D" id="3.40.50.1820">
    <property type="entry name" value="alpha/beta hydrolase"/>
    <property type="match status" value="1"/>
</dbReference>
<sequence>MSTKSFRIALTAVFVLLVGAAQAALKTETINYDVDGEPFTGYMAWDDSFEGERPGILVVHEWWGHNDFARKQAERLAGLGYTAFALDMYGAGKVAEHPEDAKKFMQAATGQEGAIRARFTKAMDLLKARETVDGNHIAAQGYCFGGGVVLNMARLGLDLDGVVSFHGSLGSDITAEPGSIKAAVQVHTGGADSFVPPDQVAGFVKEMQVAEVDLDFFSYPGVKHSFTSPEADELAERFNMPLGYDEKAAKESWESMKAFYEAIFAE</sequence>
<dbReference type="PATRIC" id="fig|626887.3.peg.1938"/>
<keyword evidence="4" id="KW-1185">Reference proteome</keyword>
<dbReference type="InterPro" id="IPR029058">
    <property type="entry name" value="AB_hydrolase_fold"/>
</dbReference>
<feature type="signal peptide" evidence="1">
    <location>
        <begin position="1"/>
        <end position="23"/>
    </location>
</feature>
<comment type="caution">
    <text evidence="3">The sequence shown here is derived from an EMBL/GenBank/DDBJ whole genome shotgun (WGS) entry which is preliminary data.</text>
</comment>
<dbReference type="RefSeq" id="WP_004579904.1">
    <property type="nucleotide sequence ID" value="NZ_AP028878.1"/>
</dbReference>
<organism evidence="3 4">
    <name type="scientific">Marinobacter nanhaiticus D15-8W</name>
    <dbReference type="NCBI Taxonomy" id="626887"/>
    <lineage>
        <taxon>Bacteria</taxon>
        <taxon>Pseudomonadati</taxon>
        <taxon>Pseudomonadota</taxon>
        <taxon>Gammaproteobacteria</taxon>
        <taxon>Pseudomonadales</taxon>
        <taxon>Marinobacteraceae</taxon>
        <taxon>Marinobacter</taxon>
    </lineage>
</organism>
<dbReference type="GO" id="GO:0016787">
    <property type="term" value="F:hydrolase activity"/>
    <property type="evidence" value="ECO:0007669"/>
    <property type="project" value="UniProtKB-KW"/>
</dbReference>
<name>N6X3G7_9GAMM</name>
<accession>N6X3G7</accession>
<dbReference type="Pfam" id="PF01738">
    <property type="entry name" value="DLH"/>
    <property type="match status" value="1"/>
</dbReference>
<dbReference type="SUPFAM" id="SSF53474">
    <property type="entry name" value="alpha/beta-Hydrolases"/>
    <property type="match status" value="1"/>
</dbReference>
<evidence type="ECO:0000256" key="1">
    <source>
        <dbReference type="SAM" id="SignalP"/>
    </source>
</evidence>
<dbReference type="InterPro" id="IPR050261">
    <property type="entry name" value="FrsA_esterase"/>
</dbReference>
<keyword evidence="3" id="KW-0378">Hydrolase</keyword>
<dbReference type="eggNOG" id="COG0412">
    <property type="taxonomic scope" value="Bacteria"/>
</dbReference>
<dbReference type="PANTHER" id="PTHR22946">
    <property type="entry name" value="DIENELACTONE HYDROLASE DOMAIN-CONTAINING PROTEIN-RELATED"/>
    <property type="match status" value="1"/>
</dbReference>
<evidence type="ECO:0000313" key="3">
    <source>
        <dbReference type="EMBL" id="ENO15608.1"/>
    </source>
</evidence>
<keyword evidence="1" id="KW-0732">Signal</keyword>
<dbReference type="AlphaFoldDB" id="N6X3G7"/>
<dbReference type="EMBL" id="APLQ01000011">
    <property type="protein sequence ID" value="ENO15608.1"/>
    <property type="molecule type" value="Genomic_DNA"/>
</dbReference>
<protein>
    <submittedName>
        <fullName evidence="3">Dienelactone hydrolase family protein</fullName>
    </submittedName>
</protein>
<gene>
    <name evidence="3" type="ORF">J057_09656</name>
</gene>
<evidence type="ECO:0000313" key="4">
    <source>
        <dbReference type="Proteomes" id="UP000013165"/>
    </source>
</evidence>
<feature type="chain" id="PRO_5004127505" evidence="1">
    <location>
        <begin position="24"/>
        <end position="266"/>
    </location>
</feature>
<feature type="domain" description="Dienelactone hydrolase" evidence="2">
    <location>
        <begin position="40"/>
        <end position="262"/>
    </location>
</feature>
<evidence type="ECO:0000259" key="2">
    <source>
        <dbReference type="Pfam" id="PF01738"/>
    </source>
</evidence>
<proteinExistence type="predicted"/>
<dbReference type="OrthoDB" id="9787933at2"/>
<dbReference type="STRING" id="626887.J057_09656"/>
<dbReference type="InterPro" id="IPR002925">
    <property type="entry name" value="Dienelactn_hydro"/>
</dbReference>
<dbReference type="HOGENOM" id="CLU_054590_3_1_6"/>
<dbReference type="PANTHER" id="PTHR22946:SF0">
    <property type="entry name" value="DIENELACTONE HYDROLASE DOMAIN-CONTAINING PROTEIN"/>
    <property type="match status" value="1"/>
</dbReference>
<dbReference type="Proteomes" id="UP000013165">
    <property type="component" value="Unassembled WGS sequence"/>
</dbReference>
<reference evidence="3 4" key="1">
    <citation type="journal article" date="2013" name="Genome Announc.">
        <title>Genome Sequence of the Polycyclic Aromatic Hydrocarbon-Degrading Bacterium Strain Marinobacter nanhaiticus D15-8WT.</title>
        <authorList>
            <person name="Cui Z."/>
            <person name="Gao W."/>
            <person name="Li Q."/>
            <person name="Xu G."/>
            <person name="Zheng L."/>
        </authorList>
    </citation>
    <scope>NUCLEOTIDE SEQUENCE [LARGE SCALE GENOMIC DNA]</scope>
    <source>
        <strain evidence="3 4">D15-8W</strain>
    </source>
</reference>